<keyword evidence="1" id="KW-0732">Signal</keyword>
<proteinExistence type="predicted"/>
<dbReference type="EMBL" id="JAUSTT010000017">
    <property type="protein sequence ID" value="MDQ0176951.1"/>
    <property type="molecule type" value="Genomic_DNA"/>
</dbReference>
<evidence type="ECO:0000313" key="3">
    <source>
        <dbReference type="Proteomes" id="UP001223586"/>
    </source>
</evidence>
<gene>
    <name evidence="2" type="ORF">J2S08_002830</name>
</gene>
<feature type="signal peptide" evidence="1">
    <location>
        <begin position="1"/>
        <end position="23"/>
    </location>
</feature>
<organism evidence="2 3">
    <name type="scientific">Bacillus chungangensis</name>
    <dbReference type="NCBI Taxonomy" id="587633"/>
    <lineage>
        <taxon>Bacteria</taxon>
        <taxon>Bacillati</taxon>
        <taxon>Bacillota</taxon>
        <taxon>Bacilli</taxon>
        <taxon>Bacillales</taxon>
        <taxon>Bacillaceae</taxon>
        <taxon>Bacillus</taxon>
    </lineage>
</organism>
<protein>
    <submittedName>
        <fullName evidence="2">Uncharacterized protein</fullName>
    </submittedName>
</protein>
<keyword evidence="3" id="KW-1185">Reference proteome</keyword>
<dbReference type="RefSeq" id="WP_307230519.1">
    <property type="nucleotide sequence ID" value="NZ_JAUSTT010000017.1"/>
</dbReference>
<feature type="chain" id="PRO_5046195012" evidence="1">
    <location>
        <begin position="24"/>
        <end position="55"/>
    </location>
</feature>
<reference evidence="2 3" key="1">
    <citation type="submission" date="2023-07" db="EMBL/GenBank/DDBJ databases">
        <title>Genomic Encyclopedia of Type Strains, Phase IV (KMG-IV): sequencing the most valuable type-strain genomes for metagenomic binning, comparative biology and taxonomic classification.</title>
        <authorList>
            <person name="Goeker M."/>
        </authorList>
    </citation>
    <scope>NUCLEOTIDE SEQUENCE [LARGE SCALE GENOMIC DNA]</scope>
    <source>
        <strain evidence="2 3">DSM 23837</strain>
    </source>
</reference>
<name>A0ABT9WUH5_9BACI</name>
<evidence type="ECO:0000256" key="1">
    <source>
        <dbReference type="SAM" id="SignalP"/>
    </source>
</evidence>
<sequence length="55" mass="6281">MKKIFLSSLVVMMLFSLSVPAFASTTDQKIESVVETMSGLENEFLYEYEGIEIRK</sequence>
<accession>A0ABT9WUH5</accession>
<evidence type="ECO:0000313" key="2">
    <source>
        <dbReference type="EMBL" id="MDQ0176951.1"/>
    </source>
</evidence>
<dbReference type="Proteomes" id="UP001223586">
    <property type="component" value="Unassembled WGS sequence"/>
</dbReference>
<comment type="caution">
    <text evidence="2">The sequence shown here is derived from an EMBL/GenBank/DDBJ whole genome shotgun (WGS) entry which is preliminary data.</text>
</comment>